<proteinExistence type="inferred from homology"/>
<dbReference type="Gramene" id="Ma06_t26330.1">
    <property type="protein sequence ID" value="Ma06_p26330.1"/>
    <property type="gene ID" value="Ma06_g26330"/>
</dbReference>
<dbReference type="InterPro" id="IPR002905">
    <property type="entry name" value="Trm1"/>
</dbReference>
<dbReference type="EMBL" id="HG996471">
    <property type="protein sequence ID" value="CAG1847458.1"/>
    <property type="molecule type" value="Genomic_DNA"/>
</dbReference>
<dbReference type="GO" id="GO:0000049">
    <property type="term" value="F:tRNA binding"/>
    <property type="evidence" value="ECO:0007669"/>
    <property type="project" value="UniProtKB-UniRule"/>
</dbReference>
<keyword evidence="1 9" id="KW-0820">tRNA-binding</keyword>
<dbReference type="InParanoid" id="A0A804JKM4"/>
<protein>
    <recommendedName>
        <fullName evidence="7">tRNA (guanine(26)-N(2))-dimethyltransferase</fullName>
        <ecNumber evidence="7">2.1.1.216</ecNumber>
    </recommendedName>
</protein>
<evidence type="ECO:0000313" key="11">
    <source>
        <dbReference type="EnsemblPlants" id="Ma06_p26330.1"/>
    </source>
</evidence>
<dbReference type="EnsemblPlants" id="Ma06_t26330.1">
    <property type="protein sequence ID" value="Ma06_p26330.1"/>
    <property type="gene ID" value="Ma06_g26330"/>
</dbReference>
<dbReference type="PANTHER" id="PTHR10631">
    <property type="entry name" value="N 2 ,N 2 -DIMETHYLGUANOSINE TRNA METHYLTRANSFERASE"/>
    <property type="match status" value="1"/>
</dbReference>
<dbReference type="GO" id="GO:0016423">
    <property type="term" value="F:tRNA (guanine) methyltransferase activity"/>
    <property type="evidence" value="ECO:0007669"/>
    <property type="project" value="InterPro"/>
</dbReference>
<dbReference type="Pfam" id="PF02005">
    <property type="entry name" value="TRM"/>
    <property type="match status" value="2"/>
</dbReference>
<dbReference type="SUPFAM" id="SSF53335">
    <property type="entry name" value="S-adenosyl-L-methionine-dependent methyltransferases"/>
    <property type="match status" value="1"/>
</dbReference>
<accession>A0A804JKM4</accession>
<evidence type="ECO:0000256" key="8">
    <source>
        <dbReference type="ARBA" id="ARBA00051897"/>
    </source>
</evidence>
<keyword evidence="4 9" id="KW-0949">S-adenosyl-L-methionine</keyword>
<dbReference type="EC" id="2.1.1.216" evidence="7"/>
<dbReference type="Gene3D" id="3.40.50.150">
    <property type="entry name" value="Vaccinia Virus protein VP39"/>
    <property type="match status" value="2"/>
</dbReference>
<comment type="catalytic activity">
    <reaction evidence="8">
        <text>guanosine(26) in tRNA + 2 S-adenosyl-L-methionine = N(2)-dimethylguanosine(26) in tRNA + 2 S-adenosyl-L-homocysteine + 2 H(+)</text>
        <dbReference type="Rhea" id="RHEA:43140"/>
        <dbReference type="Rhea" id="RHEA-COMP:10359"/>
        <dbReference type="Rhea" id="RHEA-COMP:10360"/>
        <dbReference type="ChEBI" id="CHEBI:15378"/>
        <dbReference type="ChEBI" id="CHEBI:57856"/>
        <dbReference type="ChEBI" id="CHEBI:59789"/>
        <dbReference type="ChEBI" id="CHEBI:74269"/>
        <dbReference type="ChEBI" id="CHEBI:74513"/>
        <dbReference type="EC" id="2.1.1.216"/>
    </reaction>
</comment>
<evidence type="ECO:0000256" key="9">
    <source>
        <dbReference type="PROSITE-ProRule" id="PRU00958"/>
    </source>
</evidence>
<dbReference type="Proteomes" id="UP000012960">
    <property type="component" value="Unplaced"/>
</dbReference>
<keyword evidence="3 9" id="KW-0808">Transferase</keyword>
<evidence type="ECO:0000256" key="4">
    <source>
        <dbReference type="ARBA" id="ARBA00022691"/>
    </source>
</evidence>
<keyword evidence="12" id="KW-1185">Reference proteome</keyword>
<keyword evidence="2 9" id="KW-0489">Methyltransferase</keyword>
<evidence type="ECO:0000313" key="10">
    <source>
        <dbReference type="EMBL" id="CAG1847458.1"/>
    </source>
</evidence>
<evidence type="ECO:0000256" key="3">
    <source>
        <dbReference type="ARBA" id="ARBA00022679"/>
    </source>
</evidence>
<name>A0A804JKM4_MUSAM</name>
<evidence type="ECO:0000256" key="2">
    <source>
        <dbReference type="ARBA" id="ARBA00022603"/>
    </source>
</evidence>
<dbReference type="GO" id="GO:0032259">
    <property type="term" value="P:methylation"/>
    <property type="evidence" value="ECO:0007669"/>
    <property type="project" value="UniProtKB-UniRule"/>
</dbReference>
<evidence type="ECO:0000256" key="7">
    <source>
        <dbReference type="ARBA" id="ARBA00039099"/>
    </source>
</evidence>
<evidence type="ECO:0000256" key="5">
    <source>
        <dbReference type="ARBA" id="ARBA00022694"/>
    </source>
</evidence>
<evidence type="ECO:0000313" key="12">
    <source>
        <dbReference type="Proteomes" id="UP000012960"/>
    </source>
</evidence>
<keyword evidence="6 9" id="KW-0694">RNA-binding</keyword>
<dbReference type="PANTHER" id="PTHR10631:SF3">
    <property type="entry name" value="TRNA (GUANINE(26)-N(2))-DIMETHYLTRANSFERASE"/>
    <property type="match status" value="1"/>
</dbReference>
<dbReference type="GO" id="GO:0008033">
    <property type="term" value="P:tRNA processing"/>
    <property type="evidence" value="ECO:0007669"/>
    <property type="project" value="UniProtKB-UniRule"/>
</dbReference>
<evidence type="ECO:0000256" key="1">
    <source>
        <dbReference type="ARBA" id="ARBA00022555"/>
    </source>
</evidence>
<evidence type="ECO:0000256" key="6">
    <source>
        <dbReference type="ARBA" id="ARBA00022884"/>
    </source>
</evidence>
<sequence>MDSANGVFYDEAQVHNRDISIAVLRTSISKRKEEHAIMLSRKGSASEVPCDRPSDYLSDGDCQIQLDSSDYTKGNLREIQEIPASKVQELKAPTHMFAMPKLKYFLVRNLLALAASGLRSRRYALEIDGIGKIVALDYDEFYMLTHPKEFDAVDLDPYGSPSAFLDSAVQSIADGGLLMCTATDLSVLCDMGNRYGSYPLKAKYHHEMALRMLLACVESHANRYRHYIVLVISVPMDFYMQVFVHIFTSQHHLKLSYIYQCAGCDSFNLHSLGRTVTKVSYQLTVDKHPAYKKIVAVLIAISEVDVIYQNCFSLRSE</sequence>
<dbReference type="AlphaFoldDB" id="A0A804JKM4"/>
<keyword evidence="5 9" id="KW-0819">tRNA processing</keyword>
<organism evidence="11 12">
    <name type="scientific">Musa acuminata subsp. malaccensis</name>
    <name type="common">Wild banana</name>
    <name type="synonym">Musa malaccensis</name>
    <dbReference type="NCBI Taxonomy" id="214687"/>
    <lineage>
        <taxon>Eukaryota</taxon>
        <taxon>Viridiplantae</taxon>
        <taxon>Streptophyta</taxon>
        <taxon>Embryophyta</taxon>
        <taxon>Tracheophyta</taxon>
        <taxon>Spermatophyta</taxon>
        <taxon>Magnoliopsida</taxon>
        <taxon>Liliopsida</taxon>
        <taxon>Zingiberales</taxon>
        <taxon>Musaceae</taxon>
        <taxon>Musa</taxon>
    </lineage>
</organism>
<dbReference type="PROSITE" id="PS51626">
    <property type="entry name" value="SAM_MT_TRM1"/>
    <property type="match status" value="1"/>
</dbReference>
<reference evidence="11" key="2">
    <citation type="submission" date="2021-05" db="UniProtKB">
        <authorList>
            <consortium name="EnsemblPlants"/>
        </authorList>
    </citation>
    <scope>IDENTIFICATION</scope>
    <source>
        <strain evidence="11">subsp. malaccensis</strain>
    </source>
</reference>
<dbReference type="InterPro" id="IPR029063">
    <property type="entry name" value="SAM-dependent_MTases_sf"/>
</dbReference>
<gene>
    <name evidence="10" type="ORF">GSMUA_172530.1</name>
</gene>
<comment type="similarity">
    <text evidence="9">Belongs to the class I-like SAM-binding methyltransferase superfamily. Trm1 family.</text>
</comment>
<reference evidence="10" key="1">
    <citation type="submission" date="2021-03" db="EMBL/GenBank/DDBJ databases">
        <authorList>
            <consortium name="Genoscope - CEA"/>
            <person name="William W."/>
        </authorList>
    </citation>
    <scope>NUCLEOTIDE SEQUENCE</scope>
    <source>
        <strain evidence="10">Doubled-haploid Pahang</strain>
    </source>
</reference>